<gene>
    <name evidence="3" type="ORF">G3I32_01730</name>
</gene>
<dbReference type="Pfam" id="PF13560">
    <property type="entry name" value="HTH_31"/>
    <property type="match status" value="1"/>
</dbReference>
<dbReference type="Pfam" id="PF20703">
    <property type="entry name" value="nSTAND1"/>
    <property type="match status" value="1"/>
</dbReference>
<feature type="transmembrane region" description="Helical" evidence="1">
    <location>
        <begin position="513"/>
        <end position="536"/>
    </location>
</feature>
<dbReference type="InterPro" id="IPR049052">
    <property type="entry name" value="nSTAND1"/>
</dbReference>
<evidence type="ECO:0000256" key="1">
    <source>
        <dbReference type="SAM" id="Phobius"/>
    </source>
</evidence>
<dbReference type="SMART" id="SM00530">
    <property type="entry name" value="HTH_XRE"/>
    <property type="match status" value="1"/>
</dbReference>
<proteinExistence type="predicted"/>
<dbReference type="InterPro" id="IPR027417">
    <property type="entry name" value="P-loop_NTPase"/>
</dbReference>
<evidence type="ECO:0000313" key="4">
    <source>
        <dbReference type="Proteomes" id="UP000470446"/>
    </source>
</evidence>
<dbReference type="AlphaFoldDB" id="A0A7K3PCL7"/>
<dbReference type="GO" id="GO:0003677">
    <property type="term" value="F:DNA binding"/>
    <property type="evidence" value="ECO:0007669"/>
    <property type="project" value="InterPro"/>
</dbReference>
<dbReference type="InterPro" id="IPR010982">
    <property type="entry name" value="Lambda_DNA-bd_dom_sf"/>
</dbReference>
<dbReference type="Proteomes" id="UP000470446">
    <property type="component" value="Unassembled WGS sequence"/>
</dbReference>
<keyword evidence="1" id="KW-0812">Transmembrane</keyword>
<accession>A0A7K3PCL7</accession>
<dbReference type="EMBL" id="JAAGMA010000039">
    <property type="protein sequence ID" value="NEB07617.1"/>
    <property type="molecule type" value="Genomic_DNA"/>
</dbReference>
<comment type="caution">
    <text evidence="3">The sequence shown here is derived from an EMBL/GenBank/DDBJ whole genome shotgun (WGS) entry which is preliminary data.</text>
</comment>
<dbReference type="RefSeq" id="WP_164243632.1">
    <property type="nucleotide sequence ID" value="NZ_JAAGMA010000039.1"/>
</dbReference>
<keyword evidence="1" id="KW-0472">Membrane</keyword>
<reference evidence="3 4" key="1">
    <citation type="submission" date="2020-01" db="EMBL/GenBank/DDBJ databases">
        <title>Insect and environment-associated Actinomycetes.</title>
        <authorList>
            <person name="Currrie C."/>
            <person name="Chevrette M."/>
            <person name="Carlson C."/>
            <person name="Stubbendieck R."/>
            <person name="Wendt-Pienkowski E."/>
        </authorList>
    </citation>
    <scope>NUCLEOTIDE SEQUENCE [LARGE SCALE GENOMIC DNA]</scope>
    <source>
        <strain evidence="3 4">SID14163</strain>
    </source>
</reference>
<evidence type="ECO:0000259" key="2">
    <source>
        <dbReference type="PROSITE" id="PS50943"/>
    </source>
</evidence>
<keyword evidence="1" id="KW-1133">Transmembrane helix</keyword>
<dbReference type="InterPro" id="IPR001387">
    <property type="entry name" value="Cro/C1-type_HTH"/>
</dbReference>
<evidence type="ECO:0000313" key="3">
    <source>
        <dbReference type="EMBL" id="NEB07617.1"/>
    </source>
</evidence>
<name>A0A7K3PCL7_9ACTN</name>
<dbReference type="CDD" id="cd00093">
    <property type="entry name" value="HTH_XRE"/>
    <property type="match status" value="1"/>
</dbReference>
<dbReference type="SUPFAM" id="SSF52540">
    <property type="entry name" value="P-loop containing nucleoside triphosphate hydrolases"/>
    <property type="match status" value="1"/>
</dbReference>
<protein>
    <submittedName>
        <fullName evidence="3">XRE family transcriptional regulator</fullName>
    </submittedName>
</protein>
<feature type="domain" description="HTH cro/C1-type" evidence="2">
    <location>
        <begin position="35"/>
        <end position="77"/>
    </location>
</feature>
<sequence length="541" mass="59183">MGRREKELDPASGPVQAFAYELRQLRTAAGNPPYRELARQAGFSAPTLSEAASGRRLPSLQVALAYASACGGEATEWERRWRDAQGDAVRETVDEQDTAASPYRGLRRYETSDQALFFGRDSLVEELLALTSAHRFVALVGASGSGKSSILRAGLIPALRDPDATGPAPVAIRICTPGSDPDSTLTPLLTPADTDGDTLLIIDQFEELFTLQDDRALRDRLIGRLLTACTTDRLRVLIAVRADFFGHCANHPGLARVINRTHLLTAAMTSTQLRAAVTRPAAAAGLVVERALTDRVLADVATEPGALPLLSHALLEVWRRRSGKTLTLAAYQAIDGVHGAIAHTAEAVFADLSDTEADLARTMLLRLISPSHEGADTRRPVPRSEFIADERRTAVLERLIAARLLAVDSDTVELAHEALITAWPRLHQWVTSERDRLHEHRRLTEAAGTWEALARDGGALYRGVLLVVAREYFLAADGQPIDELNDSEAEFLLASVLAHETERKEATRTARRVQLLSFLLIVLTTSALAVWLTWFLNREHP</sequence>
<organism evidence="3 4">
    <name type="scientific">Streptomyces coelicoflavus</name>
    <dbReference type="NCBI Taxonomy" id="285562"/>
    <lineage>
        <taxon>Bacteria</taxon>
        <taxon>Bacillati</taxon>
        <taxon>Actinomycetota</taxon>
        <taxon>Actinomycetes</taxon>
        <taxon>Kitasatosporales</taxon>
        <taxon>Streptomycetaceae</taxon>
        <taxon>Streptomyces</taxon>
    </lineage>
</organism>
<dbReference type="SUPFAM" id="SSF47413">
    <property type="entry name" value="lambda repressor-like DNA-binding domains"/>
    <property type="match status" value="1"/>
</dbReference>
<dbReference type="PROSITE" id="PS50943">
    <property type="entry name" value="HTH_CROC1"/>
    <property type="match status" value="1"/>
</dbReference>
<dbReference type="Gene3D" id="1.10.260.40">
    <property type="entry name" value="lambda repressor-like DNA-binding domains"/>
    <property type="match status" value="1"/>
</dbReference>